<dbReference type="PANTHER" id="PTHR21450:SF21">
    <property type="entry name" value="REDUCTASE SUBUNIT C, PUTATIVE (DUF630 AND DUF632)-RELATED"/>
    <property type="match status" value="1"/>
</dbReference>
<reference evidence="4 5" key="1">
    <citation type="submission" date="2019-12" db="EMBL/GenBank/DDBJ databases">
        <authorList>
            <person name="Jiao W.-B."/>
            <person name="Schneeberger K."/>
        </authorList>
    </citation>
    <scope>NUCLEOTIDE SEQUENCE [LARGE SCALE GENOMIC DNA]</scope>
    <source>
        <strain evidence="5">cv. C24</strain>
    </source>
</reference>
<feature type="domain" description="DUF632" evidence="2">
    <location>
        <begin position="251"/>
        <end position="554"/>
    </location>
</feature>
<feature type="region of interest" description="Disordered" evidence="1">
    <location>
        <begin position="165"/>
        <end position="190"/>
    </location>
</feature>
<name>A0A5S9X4H0_ARATH</name>
<dbReference type="AlphaFoldDB" id="A0A5S9X4H0"/>
<evidence type="ECO:0000259" key="3">
    <source>
        <dbReference type="Pfam" id="PF04783"/>
    </source>
</evidence>
<gene>
    <name evidence="4" type="ORF">C24_LOCUS9757</name>
</gene>
<feature type="compositionally biased region" description="Pro residues" evidence="1">
    <location>
        <begin position="73"/>
        <end position="93"/>
    </location>
</feature>
<evidence type="ECO:0000313" key="5">
    <source>
        <dbReference type="Proteomes" id="UP000434276"/>
    </source>
</evidence>
<accession>A0A5S9X4H0</accession>
<dbReference type="Pfam" id="PF04783">
    <property type="entry name" value="DUF630"/>
    <property type="match status" value="1"/>
</dbReference>
<organism evidence="4 5">
    <name type="scientific">Arabidopsis thaliana</name>
    <name type="common">Mouse-ear cress</name>
    <dbReference type="NCBI Taxonomy" id="3702"/>
    <lineage>
        <taxon>Eukaryota</taxon>
        <taxon>Viridiplantae</taxon>
        <taxon>Streptophyta</taxon>
        <taxon>Embryophyta</taxon>
        <taxon>Tracheophyta</taxon>
        <taxon>Spermatophyta</taxon>
        <taxon>Magnoliopsida</taxon>
        <taxon>eudicotyledons</taxon>
        <taxon>Gunneridae</taxon>
        <taxon>Pentapetalae</taxon>
        <taxon>rosids</taxon>
        <taxon>malvids</taxon>
        <taxon>Brassicales</taxon>
        <taxon>Brassicaceae</taxon>
        <taxon>Camelineae</taxon>
        <taxon>Arabidopsis</taxon>
    </lineage>
</organism>
<dbReference type="EMBL" id="CACSHJ010000088">
    <property type="protein sequence ID" value="CAA0374632.1"/>
    <property type="molecule type" value="Genomic_DNA"/>
</dbReference>
<evidence type="ECO:0000259" key="2">
    <source>
        <dbReference type="Pfam" id="PF04782"/>
    </source>
</evidence>
<dbReference type="InterPro" id="IPR006867">
    <property type="entry name" value="DUF632"/>
</dbReference>
<evidence type="ECO:0000313" key="4">
    <source>
        <dbReference type="EMBL" id="CAA0374632.1"/>
    </source>
</evidence>
<dbReference type="ExpressionAtlas" id="A0A5S9X4H0">
    <property type="expression patterns" value="baseline and differential"/>
</dbReference>
<dbReference type="Pfam" id="PF04782">
    <property type="entry name" value="DUF632"/>
    <property type="match status" value="1"/>
</dbReference>
<dbReference type="InterPro" id="IPR006868">
    <property type="entry name" value="DUF630"/>
</dbReference>
<feature type="domain" description="DUF630" evidence="3">
    <location>
        <begin position="1"/>
        <end position="59"/>
    </location>
</feature>
<feature type="region of interest" description="Disordered" evidence="1">
    <location>
        <begin position="68"/>
        <end position="134"/>
    </location>
</feature>
<evidence type="ECO:0000256" key="1">
    <source>
        <dbReference type="SAM" id="MobiDB-lite"/>
    </source>
</evidence>
<proteinExistence type="predicted"/>
<protein>
    <submittedName>
        <fullName evidence="4">Uncharacterized protein</fullName>
    </submittedName>
</protein>
<dbReference type="Proteomes" id="UP000434276">
    <property type="component" value="Unassembled WGS sequence"/>
</dbReference>
<sequence>MGCAASRIDNEEKVLVCRQRKRLMKKLLGFRGEFADAQLAYLRALRNTGVTLRQFTESETLELENTSYGLSLPLPPSPPPTLPPSPPPPPPFSPDLRNPETSHDLADEEEEGENDGGNDGSGAAPPPPLPNSWNIWNPFESLELHSHPNGDNVVTQVELKKKQQIQQAEEEDWAETKSQFEEEDEQQEAGGTCLDLSVHQIEAVSGCNMKKPRRLKFKLGEVMDGNSSMTSCSGKDLENTHVTDCRIRRTLEGIIRELDDYFLKASGCEKEIAVIVDINSRDTVDPFRYQETRRKRSSSAKVFSALSWSWSSKSLQLGKDATTSGTVEPCRPGAHCSTLEKLYTAEKKLYQLVRNKEIAKVEHERKSALLQKQDGETYDLSKMEKARLSLESLETEIQHLEDSITTTRSCLLNLINDELYPQLVALTSGLAQMWKTMLKCHQVQIHISQQLNHLPDYPSIDLSSEYKRQAVNELETEVTCWYNSFCKLVNSQREYVKTLCTWIQLTDRLSNEDNQRSSLPVAARKLCKEWQLVFEKLPDKVTSEAIKSFLMSIKSIIHQQAEEYNLRRKCNKLERRLEKELISLAEIERRLEGILAMEEEEVSSTSLGSKHPLSIKQAKIEALRKRVDIEKTKYLNSVEVSKRMTLDNLKSSLPNVFQMLTALANVFANGFESVNGQTGTDVSDTSQHSDESQP</sequence>
<dbReference type="PANTHER" id="PTHR21450">
    <property type="entry name" value="PROTEIN ALTERED PHOSPHATE STARVATION RESPONSE 1"/>
    <property type="match status" value="1"/>
</dbReference>
<dbReference type="OrthoDB" id="1919226at2759"/>
<feature type="compositionally biased region" description="Acidic residues" evidence="1">
    <location>
        <begin position="106"/>
        <end position="116"/>
    </location>
</feature>